<dbReference type="EMBL" id="AAWL01000014">
    <property type="protein sequence ID" value="EAX47108.1"/>
    <property type="molecule type" value="Genomic_DNA"/>
</dbReference>
<evidence type="ECO:0000256" key="5">
    <source>
        <dbReference type="ARBA" id="ARBA00023014"/>
    </source>
</evidence>
<dbReference type="CDD" id="cd02068">
    <property type="entry name" value="radical_SAM_B12_BD"/>
    <property type="match status" value="1"/>
</dbReference>
<organism evidence="8 9">
    <name type="scientific">Thermosinus carboxydivorans Nor1</name>
    <dbReference type="NCBI Taxonomy" id="401526"/>
    <lineage>
        <taxon>Bacteria</taxon>
        <taxon>Bacillati</taxon>
        <taxon>Bacillota</taxon>
        <taxon>Negativicutes</taxon>
        <taxon>Selenomonadales</taxon>
        <taxon>Sporomusaceae</taxon>
        <taxon>Thermosinus</taxon>
    </lineage>
</organism>
<dbReference type="PROSITE" id="PS51332">
    <property type="entry name" value="B12_BINDING"/>
    <property type="match status" value="1"/>
</dbReference>
<sequence>MAIYDNLHVLLFLSSPFSHSILCTGIRHGASAFLKGYFLGGAETTMYDYTLTLGGLAMKVLLLTLNAKYIHSSLALRYLKAYCRPVCADILVREYSINNGLLDILGDIYREKPGVIGMACYIWNIEMTLTLAGLIKKVLPDTAIVLGGPEVSYDPAEVMAGHAAVDYIVQGEGEETLYRLLSSLQSGRDVETIEGLAFRRGGRVVINGGPQIVHDLSCIPFPYSDEDMAQLADKIIYYESSRGCPFSCQYCLSSATTGVRFLPLERVYRDMEFFIRHDVKQVKFVDRTFNAKKEHYFPLWQFLARQNCRTNFHFEIAADILDDEVLAFLAQVPPGRFQFEIGVQSTYEPTLAEIKRRNDWSRIARNVLKLRSYDNIHLHLDLIVGLPYETYERFGRSFNDLYALQPHMLQIGFLKLLKGSGIRRRAGQHGYVFMDTAPYQVLANNYLTYGEVRKLHILEEVFNQTYNSGRFPATLRWLVDCYSGDAFRLYADLAAYWEERGLHSLSHSAKSLFGHMAEFCRYHRLKDAICLQLLKFDALAGEGGVRPEFLPWNGDEWEYVKTRFWRDEATVRQYLPGYCFTSWREIKRNYHIEVFEVNIPHYLAGGELREERTVILFSYAQDRINYQIVQPHDFGM</sequence>
<dbReference type="SUPFAM" id="SSF52242">
    <property type="entry name" value="Cobalamin (vitamin B12)-binding domain"/>
    <property type="match status" value="1"/>
</dbReference>
<dbReference type="Gene3D" id="3.40.50.280">
    <property type="entry name" value="Cobalamin-binding domain"/>
    <property type="match status" value="1"/>
</dbReference>
<dbReference type="SFLD" id="SFLDG01082">
    <property type="entry name" value="B12-binding_domain_containing"/>
    <property type="match status" value="1"/>
</dbReference>
<keyword evidence="2" id="KW-0949">S-adenosyl-L-methionine</keyword>
<dbReference type="GO" id="GO:0005829">
    <property type="term" value="C:cytosol"/>
    <property type="evidence" value="ECO:0007669"/>
    <property type="project" value="TreeGrafter"/>
</dbReference>
<accession>A1HS42</accession>
<dbReference type="InterPro" id="IPR023404">
    <property type="entry name" value="rSAM_horseshoe"/>
</dbReference>
<protein>
    <submittedName>
        <fullName evidence="8">Radical SAM domain protein</fullName>
    </submittedName>
</protein>
<gene>
    <name evidence="8" type="ORF">TcarDRAFT_0616</name>
</gene>
<dbReference type="PROSITE" id="PS51918">
    <property type="entry name" value="RADICAL_SAM"/>
    <property type="match status" value="1"/>
</dbReference>
<keyword evidence="9" id="KW-1185">Reference proteome</keyword>
<dbReference type="AlphaFoldDB" id="A1HS42"/>
<dbReference type="Pfam" id="PF13311">
    <property type="entry name" value="DUF4080"/>
    <property type="match status" value="1"/>
</dbReference>
<evidence type="ECO:0000259" key="6">
    <source>
        <dbReference type="PROSITE" id="PS51332"/>
    </source>
</evidence>
<keyword evidence="4" id="KW-0408">Iron</keyword>
<dbReference type="InterPro" id="IPR006158">
    <property type="entry name" value="Cobalamin-bd"/>
</dbReference>
<evidence type="ECO:0000313" key="9">
    <source>
        <dbReference type="Proteomes" id="UP000005139"/>
    </source>
</evidence>
<reference evidence="8 9" key="2">
    <citation type="submission" date="2007-01" db="EMBL/GenBank/DDBJ databases">
        <title>Sequencing of the draft genome and assembly of Thermosinus carboxydivorans Nor1.</title>
        <authorList>
            <consortium name="US DOE Joint Genome Institute (JGI-PGF)"/>
            <person name="Copeland A."/>
            <person name="Lucas S."/>
            <person name="Lapidus A."/>
            <person name="Barry K."/>
            <person name="Glavina del Rio T."/>
            <person name="Dalin E."/>
            <person name="Tice H."/>
            <person name="Bruce D."/>
            <person name="Pitluck S."/>
            <person name="Richardson P."/>
        </authorList>
    </citation>
    <scope>NUCLEOTIDE SEQUENCE [LARGE SCALE GENOMIC DNA]</scope>
    <source>
        <strain evidence="8 9">Nor1</strain>
    </source>
</reference>
<dbReference type="SMART" id="SM00729">
    <property type="entry name" value="Elp3"/>
    <property type="match status" value="1"/>
</dbReference>
<evidence type="ECO:0000256" key="4">
    <source>
        <dbReference type="ARBA" id="ARBA00023004"/>
    </source>
</evidence>
<evidence type="ECO:0000313" key="8">
    <source>
        <dbReference type="EMBL" id="EAX47108.1"/>
    </source>
</evidence>
<dbReference type="PANTHER" id="PTHR43409:SF16">
    <property type="entry name" value="SLR0320 PROTEIN"/>
    <property type="match status" value="1"/>
</dbReference>
<dbReference type="Gene3D" id="3.80.30.20">
    <property type="entry name" value="tm_1862 like domain"/>
    <property type="match status" value="1"/>
</dbReference>
<dbReference type="GO" id="GO:0046872">
    <property type="term" value="F:metal ion binding"/>
    <property type="evidence" value="ECO:0007669"/>
    <property type="project" value="UniProtKB-KW"/>
</dbReference>
<name>A1HS42_9FIRM</name>
<dbReference type="InterPro" id="IPR034466">
    <property type="entry name" value="Methyltransferase_Class_B"/>
</dbReference>
<dbReference type="Proteomes" id="UP000005139">
    <property type="component" value="Unassembled WGS sequence"/>
</dbReference>
<evidence type="ECO:0000256" key="3">
    <source>
        <dbReference type="ARBA" id="ARBA00022723"/>
    </source>
</evidence>
<dbReference type="InterPro" id="IPR051198">
    <property type="entry name" value="BchE-like"/>
</dbReference>
<evidence type="ECO:0000256" key="2">
    <source>
        <dbReference type="ARBA" id="ARBA00022691"/>
    </source>
</evidence>
<keyword evidence="3" id="KW-0479">Metal-binding</keyword>
<dbReference type="PANTHER" id="PTHR43409">
    <property type="entry name" value="ANAEROBIC MAGNESIUM-PROTOPORPHYRIN IX MONOMETHYL ESTER CYCLASE-RELATED"/>
    <property type="match status" value="1"/>
</dbReference>
<dbReference type="Pfam" id="PF02310">
    <property type="entry name" value="B12-binding"/>
    <property type="match status" value="1"/>
</dbReference>
<dbReference type="InterPro" id="IPR058240">
    <property type="entry name" value="rSAM_sf"/>
</dbReference>
<feature type="domain" description="B12-binding" evidence="6">
    <location>
        <begin position="58"/>
        <end position="191"/>
    </location>
</feature>
<dbReference type="GO" id="GO:0031419">
    <property type="term" value="F:cobalamin binding"/>
    <property type="evidence" value="ECO:0007669"/>
    <property type="project" value="InterPro"/>
</dbReference>
<dbReference type="GO" id="GO:0003824">
    <property type="term" value="F:catalytic activity"/>
    <property type="evidence" value="ECO:0007669"/>
    <property type="project" value="InterPro"/>
</dbReference>
<dbReference type="InterPro" id="IPR006638">
    <property type="entry name" value="Elp3/MiaA/NifB-like_rSAM"/>
</dbReference>
<dbReference type="InterPro" id="IPR007197">
    <property type="entry name" value="rSAM"/>
</dbReference>
<evidence type="ECO:0000259" key="7">
    <source>
        <dbReference type="PROSITE" id="PS51918"/>
    </source>
</evidence>
<dbReference type="GO" id="GO:0051539">
    <property type="term" value="F:4 iron, 4 sulfur cluster binding"/>
    <property type="evidence" value="ECO:0007669"/>
    <property type="project" value="UniProtKB-KW"/>
</dbReference>
<comment type="cofactor">
    <cofactor evidence="1">
        <name>[4Fe-4S] cluster</name>
        <dbReference type="ChEBI" id="CHEBI:49883"/>
    </cofactor>
</comment>
<proteinExistence type="predicted"/>
<reference evidence="8 9" key="1">
    <citation type="submission" date="2007-01" db="EMBL/GenBank/DDBJ databases">
        <title>Annotation of the draft genome assembly of Thermosinus carboxydivorans Nor1.</title>
        <authorList>
            <consortium name="US DOE Joint Genome Institute (JGI-ORNL)"/>
            <person name="Larimer F."/>
            <person name="Land M."/>
            <person name="Hauser L."/>
        </authorList>
    </citation>
    <scope>NUCLEOTIDE SEQUENCE [LARGE SCALE GENOMIC DNA]</scope>
    <source>
        <strain evidence="8 9">Nor1</strain>
    </source>
</reference>
<dbReference type="eggNOG" id="COG1032">
    <property type="taxonomic scope" value="Bacteria"/>
</dbReference>
<keyword evidence="5" id="KW-0411">Iron-sulfur</keyword>
<dbReference type="SFLD" id="SFLDS00029">
    <property type="entry name" value="Radical_SAM"/>
    <property type="match status" value="1"/>
</dbReference>
<comment type="caution">
    <text evidence="8">The sequence shown here is derived from an EMBL/GenBank/DDBJ whole genome shotgun (WGS) entry which is preliminary data.</text>
</comment>
<dbReference type="InterPro" id="IPR036724">
    <property type="entry name" value="Cobalamin-bd_sf"/>
</dbReference>
<dbReference type="SUPFAM" id="SSF102114">
    <property type="entry name" value="Radical SAM enzymes"/>
    <property type="match status" value="1"/>
</dbReference>
<evidence type="ECO:0000256" key="1">
    <source>
        <dbReference type="ARBA" id="ARBA00001966"/>
    </source>
</evidence>
<feature type="domain" description="Radical SAM core" evidence="7">
    <location>
        <begin position="230"/>
        <end position="459"/>
    </location>
</feature>
<dbReference type="SFLD" id="SFLDG01123">
    <property type="entry name" value="methyltransferase_(Class_B)"/>
    <property type="match status" value="1"/>
</dbReference>
<dbReference type="Pfam" id="PF04055">
    <property type="entry name" value="Radical_SAM"/>
    <property type="match status" value="1"/>
</dbReference>
<dbReference type="InterPro" id="IPR025288">
    <property type="entry name" value="DUF4080"/>
</dbReference>